<evidence type="ECO:0000256" key="4">
    <source>
        <dbReference type="ARBA" id="ARBA00023098"/>
    </source>
</evidence>
<comment type="similarity">
    <text evidence="1">Belongs to the ATP-dependent AMP-binding enzyme family.</text>
</comment>
<protein>
    <recommendedName>
        <fullName evidence="5">Acyl-CoA synthetase</fullName>
    </recommendedName>
</protein>
<dbReference type="STRING" id="558173.CDOO_10180"/>
<dbReference type="GO" id="GO:0004467">
    <property type="term" value="F:long-chain fatty acid-CoA ligase activity"/>
    <property type="evidence" value="ECO:0007669"/>
    <property type="project" value="TreeGrafter"/>
</dbReference>
<dbReference type="Pfam" id="PF00501">
    <property type="entry name" value="AMP-binding"/>
    <property type="match status" value="1"/>
</dbReference>
<dbReference type="AlphaFoldDB" id="A0A097IHK0"/>
<accession>A0A097IHK0</accession>
<dbReference type="PANTHER" id="PTHR43272">
    <property type="entry name" value="LONG-CHAIN-FATTY-ACID--COA LIGASE"/>
    <property type="match status" value="1"/>
</dbReference>
<dbReference type="EMBL" id="CP006764">
    <property type="protein sequence ID" value="AIT61593.1"/>
    <property type="molecule type" value="Genomic_DNA"/>
</dbReference>
<evidence type="ECO:0000313" key="8">
    <source>
        <dbReference type="Proteomes" id="UP000029914"/>
    </source>
</evidence>
<dbReference type="CDD" id="cd05907">
    <property type="entry name" value="VL_LC_FACS_like"/>
    <property type="match status" value="1"/>
</dbReference>
<keyword evidence="8" id="KW-1185">Reference proteome</keyword>
<keyword evidence="4" id="KW-0443">Lipid metabolism</keyword>
<dbReference type="RefSeq" id="WP_018020719.1">
    <property type="nucleotide sequence ID" value="NZ_AQUX01000001.1"/>
</dbReference>
<keyword evidence="3" id="KW-0276">Fatty acid metabolism</keyword>
<dbReference type="Pfam" id="PF23562">
    <property type="entry name" value="AMP-binding_C_3"/>
    <property type="match status" value="1"/>
</dbReference>
<dbReference type="PANTHER" id="PTHR43272:SF32">
    <property type="entry name" value="AMP-DEPENDENT SYNTHETASE_LIGASE DOMAIN-CONTAINING PROTEIN"/>
    <property type="match status" value="1"/>
</dbReference>
<dbReference type="KEGG" id="cdo:CDOO_10180"/>
<dbReference type="InterPro" id="IPR000873">
    <property type="entry name" value="AMP-dep_synth/lig_dom"/>
</dbReference>
<proteinExistence type="inferred from homology"/>
<dbReference type="Gene3D" id="3.40.50.12780">
    <property type="entry name" value="N-terminal domain of ligase-like"/>
    <property type="match status" value="1"/>
</dbReference>
<evidence type="ECO:0000256" key="2">
    <source>
        <dbReference type="ARBA" id="ARBA00022598"/>
    </source>
</evidence>
<sequence>MSEVKLATGTTVPIEISDYQGDTVYSAPARFTIPEDDNCVTALRQFAKESPDSVLFIRPEGFDWVNVTAKEFVKEVDEVAKGLIALGIEEGDRIVLLSETRYEWNLIDFAIWCAGGIVVPIYPTSSTHQIEWIVEDSGAVLAITETREHTDKFDHLLLQEDGTPKLAGSKSKLRQVLEINSDAVNTLKFTGRAGDQAEVDRRVAAIKHDAVSSINYTSGTTGRPKGCELTHYNWIFEVRALMNDQVAALARPGRRTITYLPLAHVLSRAVTLAVIVGGATQAHWSDTNTLTTAFARFRPELILGVPRVYEKVRNSAYNQAAGKSPIAAEVFRRAERVAIDFSKAQDTPEGPSRRLKAERKLFERLVYSKLRTALGNEVGVAISGGSAINSELLHFFRGAGVAVYEGYGLTETTAACAVNYEDPVIGSIGQPLNGFAARVNKEGELCIKGGGVFAGYWNNPEATAEALNDGWFRTGDLGRISETGHIFITGRQKDLIVTAGGKNISPAPMEEVLREHPLISQALVVGDGKPFPGLLVTLDEEEFDRWKKSHGIPASKSVKELAAGRELQAEIQNAINSVNLTVSKSEGIKKFRILDRDLTEGEGELTPTMKVKRNVVFETYAKDIEKLYRTR</sequence>
<dbReference type="InterPro" id="IPR020845">
    <property type="entry name" value="AMP-binding_CS"/>
</dbReference>
<name>A0A097IHK0_9CORY</name>
<evidence type="ECO:0000256" key="1">
    <source>
        <dbReference type="ARBA" id="ARBA00006432"/>
    </source>
</evidence>
<dbReference type="PROSITE" id="PS00455">
    <property type="entry name" value="AMP_BINDING"/>
    <property type="match status" value="1"/>
</dbReference>
<reference evidence="7 8" key="1">
    <citation type="submission" date="2013-09" db="EMBL/GenBank/DDBJ databases">
        <title>Complete genome sequence of Corynebacterium doosanense CAU 212(T) (=DSM 45436(T)), isolated from activated sludge.</title>
        <authorList>
            <person name="Schaffert L."/>
            <person name="Albersmeier A."/>
            <person name="Kalinowski J."/>
            <person name="Ruckert C."/>
        </authorList>
    </citation>
    <scope>NUCLEOTIDE SEQUENCE [LARGE SCALE GENOMIC DNA]</scope>
    <source>
        <strain evidence="7 8">CAU 212</strain>
    </source>
</reference>
<dbReference type="SUPFAM" id="SSF56801">
    <property type="entry name" value="Acetyl-CoA synthetase-like"/>
    <property type="match status" value="1"/>
</dbReference>
<gene>
    <name evidence="7" type="ORF">CDOO_10180</name>
</gene>
<dbReference type="InterPro" id="IPR042099">
    <property type="entry name" value="ANL_N_sf"/>
</dbReference>
<evidence type="ECO:0000259" key="6">
    <source>
        <dbReference type="Pfam" id="PF00501"/>
    </source>
</evidence>
<organism evidence="7 8">
    <name type="scientific">Corynebacterium doosanense CAU 212 = DSM 45436</name>
    <dbReference type="NCBI Taxonomy" id="558173"/>
    <lineage>
        <taxon>Bacteria</taxon>
        <taxon>Bacillati</taxon>
        <taxon>Actinomycetota</taxon>
        <taxon>Actinomycetes</taxon>
        <taxon>Mycobacteriales</taxon>
        <taxon>Corynebacteriaceae</taxon>
        <taxon>Corynebacterium</taxon>
    </lineage>
</organism>
<feature type="domain" description="AMP-dependent synthetase/ligase" evidence="6">
    <location>
        <begin position="44"/>
        <end position="457"/>
    </location>
</feature>
<dbReference type="GO" id="GO:0016020">
    <property type="term" value="C:membrane"/>
    <property type="evidence" value="ECO:0007669"/>
    <property type="project" value="TreeGrafter"/>
</dbReference>
<dbReference type="HOGENOM" id="CLU_000022_45_5_11"/>
<dbReference type="eggNOG" id="COG1022">
    <property type="taxonomic scope" value="Bacteria"/>
</dbReference>
<evidence type="ECO:0000313" key="7">
    <source>
        <dbReference type="EMBL" id="AIT61593.1"/>
    </source>
</evidence>
<dbReference type="Proteomes" id="UP000029914">
    <property type="component" value="Chromosome"/>
</dbReference>
<evidence type="ECO:0000256" key="3">
    <source>
        <dbReference type="ARBA" id="ARBA00022832"/>
    </source>
</evidence>
<keyword evidence="2 7" id="KW-0436">Ligase</keyword>
<evidence type="ECO:0000256" key="5">
    <source>
        <dbReference type="ARBA" id="ARBA00032875"/>
    </source>
</evidence>
<dbReference type="OrthoDB" id="9803968at2"/>